<gene>
    <name evidence="3" type="ORF">HJO_00265</name>
</gene>
<dbReference type="PANTHER" id="PTHR30523">
    <property type="entry name" value="PHOSPHOENOLPYRUVATE CARBOXYLASE"/>
    <property type="match status" value="1"/>
</dbReference>
<dbReference type="Pfam" id="PF00311">
    <property type="entry name" value="PEPcase"/>
    <property type="match status" value="1"/>
</dbReference>
<dbReference type="PATRIC" id="fig|1280950.3.peg.54"/>
<evidence type="ECO:0000256" key="1">
    <source>
        <dbReference type="ARBA" id="ARBA00003670"/>
    </source>
</evidence>
<dbReference type="PANTHER" id="PTHR30523:SF6">
    <property type="entry name" value="PHOSPHOENOLPYRUVATE CARBOXYLASE"/>
    <property type="match status" value="1"/>
</dbReference>
<dbReference type="PRINTS" id="PR00150">
    <property type="entry name" value="PEPCARBXLASE"/>
</dbReference>
<dbReference type="GO" id="GO:0015977">
    <property type="term" value="P:carbon fixation"/>
    <property type="evidence" value="ECO:0007669"/>
    <property type="project" value="InterPro"/>
</dbReference>
<evidence type="ECO:0000256" key="2">
    <source>
        <dbReference type="ARBA" id="ARBA00022419"/>
    </source>
</evidence>
<reference evidence="3 4" key="1">
    <citation type="journal article" date="2014" name="Antonie Van Leeuwenhoek">
        <title>Hyphomonas beringensis sp. nov. and Hyphomonas chukchiensis sp. nov., isolated from surface seawater of the Bering Sea and Chukchi Sea.</title>
        <authorList>
            <person name="Li C."/>
            <person name="Lai Q."/>
            <person name="Li G."/>
            <person name="Dong C."/>
            <person name="Wang J."/>
            <person name="Liao Y."/>
            <person name="Shao Z."/>
        </authorList>
    </citation>
    <scope>NUCLEOTIDE SEQUENCE [LARGE SCALE GENOMIC DNA]</scope>
    <source>
        <strain evidence="3 4">MHS-2</strain>
    </source>
</reference>
<dbReference type="STRING" id="1280950.HJO_00265"/>
<dbReference type="GO" id="GO:0008964">
    <property type="term" value="F:phosphoenolpyruvate carboxylase activity"/>
    <property type="evidence" value="ECO:0007669"/>
    <property type="project" value="InterPro"/>
</dbReference>
<comment type="caution">
    <text evidence="3">The sequence shown here is derived from an EMBL/GenBank/DDBJ whole genome shotgun (WGS) entry which is preliminary data.</text>
</comment>
<evidence type="ECO:0000313" key="3">
    <source>
        <dbReference type="EMBL" id="KCZ93763.1"/>
    </source>
</evidence>
<comment type="function">
    <text evidence="1">Forms oxaloacetate, a four-carbon dicarboxylic acid source for the tricarboxylic acid cycle.</text>
</comment>
<sequence length="951" mass="104767">MGSKAAFSADMKPDDASPLTLDTAQDFLRERSARIEVDPMTNSVFALAQTYFHDMETGKASVADLSRFSAELHLTLIEERAERFRLQHSGGDPALAWSGVQTALESLAGKGFDAFRAAVEQPTGGIVFTAHPTFALSRDLREAFAAHVMRPNKTSRAGLLKHIREDSRPWNAAINLQGEHDEVQTALVNAASAQATYARLVLDVARKAFPDTWTSLRPFLPTLASWVGYDLDGRTDIHWSQSLTFRLQEKAVQLARYSDRLDAIPGSNKIAALARLTQRLRLAASEAESQAELFAVDLTDPENLVRAANTLTAHSKRMIYNADEITAVIDKVIPDAEAGLAAALIAFRAEVDSLQLGTARIHLRVNAAQVRSVINRDLGLETEDRELGRLALAELSQKARVSKPVQVNFADLFLEQSTARRQFMMCAQILKHIDSGSVIRFLIAESENPATVMGALYLARQYGVAEKLDISPLFETPEALETGGRFIERLLEEPEFLRYVEERGYLSIQLGFSDAGRFIGQVAADMAIERIHNLIARALAAKTTGVALLIFNTHGESMGRGAWPGSFEQRFDHALTPWTRGGARARHLQLMHEVSFQGGDGFLHFATPALAGTTYAAWCTHALSEPADTSTDPFYTRTDLVWDFYRALRAWHERLFVNPDYGRLFGNFAAGLLAKAGSRQRRRTGGPTGPRALRAILHNATLQQLGIPVNTAAGIGSSLQRENDRLVQLINASPRMRGLILLALKARIVTSLPTLRAYASVFDASVWIAHARLADPDRAPAYRAVYYGLRDDETSVSINRIANLLSIDLGKFDRLLARLDDAPSAEERHQGRLNLHALHALRLALMMRAFVLVGQLPRISERHDIDARGLLQMVTQLRIREAVDLLGTIFPQAQDAETPFSEITEPGSEARSGASYGYARINKTIIGPLEDIDRALHGISLAITHAYGAFG</sequence>
<dbReference type="InterPro" id="IPR021135">
    <property type="entry name" value="PEP_COase"/>
</dbReference>
<protein>
    <recommendedName>
        <fullName evidence="2">Phosphoenolpyruvate carboxylase</fullName>
    </recommendedName>
</protein>
<dbReference type="GO" id="GO:0006099">
    <property type="term" value="P:tricarboxylic acid cycle"/>
    <property type="evidence" value="ECO:0007669"/>
    <property type="project" value="InterPro"/>
</dbReference>
<keyword evidence="3" id="KW-0670">Pyruvate</keyword>
<dbReference type="OrthoDB" id="9758461at2"/>
<keyword evidence="4" id="KW-1185">Reference proteome</keyword>
<dbReference type="eggNOG" id="COG2352">
    <property type="taxonomic scope" value="Bacteria"/>
</dbReference>
<dbReference type="Proteomes" id="UP000025171">
    <property type="component" value="Unassembled WGS sequence"/>
</dbReference>
<evidence type="ECO:0000313" key="4">
    <source>
        <dbReference type="Proteomes" id="UP000025171"/>
    </source>
</evidence>
<name>A0A059FTH9_9PROT</name>
<dbReference type="SUPFAM" id="SSF51621">
    <property type="entry name" value="Phosphoenolpyruvate/pyruvate domain"/>
    <property type="match status" value="1"/>
</dbReference>
<dbReference type="InterPro" id="IPR015813">
    <property type="entry name" value="Pyrv/PenolPyrv_kinase-like_dom"/>
</dbReference>
<dbReference type="GO" id="GO:0005829">
    <property type="term" value="C:cytosol"/>
    <property type="evidence" value="ECO:0007669"/>
    <property type="project" value="TreeGrafter"/>
</dbReference>
<dbReference type="EMBL" id="ARYK01000001">
    <property type="protein sequence ID" value="KCZ93763.1"/>
    <property type="molecule type" value="Genomic_DNA"/>
</dbReference>
<dbReference type="AlphaFoldDB" id="A0A059FTH9"/>
<accession>A0A059FTH9</accession>
<organism evidence="3 4">
    <name type="scientific">Hyphomonas johnsonii MHS-2</name>
    <dbReference type="NCBI Taxonomy" id="1280950"/>
    <lineage>
        <taxon>Bacteria</taxon>
        <taxon>Pseudomonadati</taxon>
        <taxon>Pseudomonadota</taxon>
        <taxon>Alphaproteobacteria</taxon>
        <taxon>Hyphomonadales</taxon>
        <taxon>Hyphomonadaceae</taxon>
        <taxon>Hyphomonas</taxon>
    </lineage>
</organism>
<proteinExistence type="predicted"/>